<proteinExistence type="predicted"/>
<organism evidence="1">
    <name type="scientific">Fervidicoccus fontis</name>
    <dbReference type="NCBI Taxonomy" id="683846"/>
    <lineage>
        <taxon>Archaea</taxon>
        <taxon>Thermoproteota</taxon>
        <taxon>Thermoprotei</taxon>
        <taxon>Fervidicoccales</taxon>
        <taxon>Fervidicoccaceae</taxon>
        <taxon>Fervidicoccus</taxon>
    </lineage>
</organism>
<name>A0A7C1I586_9CREN</name>
<comment type="caution">
    <text evidence="1">The sequence shown here is derived from an EMBL/GenBank/DDBJ whole genome shotgun (WGS) entry which is preliminary data.</text>
</comment>
<evidence type="ECO:0008006" key="2">
    <source>
        <dbReference type="Google" id="ProtNLM"/>
    </source>
</evidence>
<sequence>MGEADYLNEKLSNIVAREISEIKRDAIYLCKAALDFLEMGEETLARYLAEQAMELLNTYIKAKKVVNEDESLEDDSFIAVINATQKVVTA</sequence>
<dbReference type="EMBL" id="DSDY01000065">
    <property type="protein sequence ID" value="HDS10408.1"/>
    <property type="molecule type" value="Genomic_DNA"/>
</dbReference>
<evidence type="ECO:0000313" key="1">
    <source>
        <dbReference type="EMBL" id="HDS10408.1"/>
    </source>
</evidence>
<gene>
    <name evidence="1" type="ORF">ENO04_02115</name>
</gene>
<reference evidence="1" key="1">
    <citation type="journal article" date="2020" name="mSystems">
        <title>Genome- and Community-Level Interaction Insights into Carbon Utilization and Element Cycling Functions of Hydrothermarchaeota in Hydrothermal Sediment.</title>
        <authorList>
            <person name="Zhou Z."/>
            <person name="Liu Y."/>
            <person name="Xu W."/>
            <person name="Pan J."/>
            <person name="Luo Z.H."/>
            <person name="Li M."/>
        </authorList>
    </citation>
    <scope>NUCLEOTIDE SEQUENCE [LARGE SCALE GENOMIC DNA]</scope>
    <source>
        <strain evidence="1">SpSt-123</strain>
    </source>
</reference>
<dbReference type="AlphaFoldDB" id="A0A7C1I586"/>
<accession>A0A7C1I586</accession>
<protein>
    <recommendedName>
        <fullName evidence="2">HEPN domain-containing protein</fullName>
    </recommendedName>
</protein>